<protein>
    <recommendedName>
        <fullName evidence="3">MOSC domain-containing protein</fullName>
    </recommendedName>
</protein>
<organism evidence="1 2">
    <name type="scientific">Blastococcus jejuensis</name>
    <dbReference type="NCBI Taxonomy" id="351224"/>
    <lineage>
        <taxon>Bacteria</taxon>
        <taxon>Bacillati</taxon>
        <taxon>Actinomycetota</taxon>
        <taxon>Actinomycetes</taxon>
        <taxon>Geodermatophilales</taxon>
        <taxon>Geodermatophilaceae</taxon>
        <taxon>Blastococcus</taxon>
    </lineage>
</organism>
<evidence type="ECO:0000313" key="1">
    <source>
        <dbReference type="EMBL" id="GAA3153276.1"/>
    </source>
</evidence>
<accession>A0ABP6NMA4</accession>
<dbReference type="RefSeq" id="WP_344686433.1">
    <property type="nucleotide sequence ID" value="NZ_BAAAVV010000001.1"/>
</dbReference>
<keyword evidence="2" id="KW-1185">Reference proteome</keyword>
<evidence type="ECO:0000313" key="2">
    <source>
        <dbReference type="Proteomes" id="UP001499924"/>
    </source>
</evidence>
<gene>
    <name evidence="1" type="ORF">GCM10010531_00090</name>
</gene>
<evidence type="ECO:0008006" key="3">
    <source>
        <dbReference type="Google" id="ProtNLM"/>
    </source>
</evidence>
<proteinExistence type="predicted"/>
<name>A0ABP6NMA4_9ACTN</name>
<dbReference type="Proteomes" id="UP001499924">
    <property type="component" value="Unassembled WGS sequence"/>
</dbReference>
<comment type="caution">
    <text evidence="1">The sequence shown here is derived from an EMBL/GenBank/DDBJ whole genome shotgun (WGS) entry which is preliminary data.</text>
</comment>
<sequence length="254" mass="28198">MPTLSADAFAALARSSPWRWTTLRFTDRRTRSGGRIPVRAWLRRPDALRVETPDGELLQVVRERRSDVGVLTLGGGRTVSLPWPTEGEPPATRPDGLVAERPDGLSYDAPMYQDYFWVAMLDPVELADGRDHDTGEADGPPLLVDDLAEVDHGGRPAWEAVVRPTAVYEPRCACCPLLRTREIDILECGAPMLDAYPGAFRVRLDVGTGVCVRTQEIGGLTPGAGHEMLIEAVDEPMADALFRDHRRRRRGFFR</sequence>
<dbReference type="EMBL" id="BAAAVV010000001">
    <property type="protein sequence ID" value="GAA3153276.1"/>
    <property type="molecule type" value="Genomic_DNA"/>
</dbReference>
<reference evidence="2" key="1">
    <citation type="journal article" date="2019" name="Int. J. Syst. Evol. Microbiol.">
        <title>The Global Catalogue of Microorganisms (GCM) 10K type strain sequencing project: providing services to taxonomists for standard genome sequencing and annotation.</title>
        <authorList>
            <consortium name="The Broad Institute Genomics Platform"/>
            <consortium name="The Broad Institute Genome Sequencing Center for Infectious Disease"/>
            <person name="Wu L."/>
            <person name="Ma J."/>
        </authorList>
    </citation>
    <scope>NUCLEOTIDE SEQUENCE [LARGE SCALE GENOMIC DNA]</scope>
    <source>
        <strain evidence="2">JCM 15614</strain>
    </source>
</reference>